<reference evidence="1 2" key="1">
    <citation type="journal article" date="2023" name="ACS Omega">
        <title>Identification of the Neoaspergillic Acid Biosynthesis Gene Cluster by Establishing an In Vitro CRISPR-Ribonucleoprotein Genetic System in Aspergillus melleus.</title>
        <authorList>
            <person name="Yuan B."/>
            <person name="Grau M.F."/>
            <person name="Murata R.M."/>
            <person name="Torok T."/>
            <person name="Venkateswaran K."/>
            <person name="Stajich J.E."/>
            <person name="Wang C.C.C."/>
        </authorList>
    </citation>
    <scope>NUCLEOTIDE SEQUENCE [LARGE SCALE GENOMIC DNA]</scope>
    <source>
        <strain evidence="1 2">IMV 1140</strain>
    </source>
</reference>
<organism evidence="1 2">
    <name type="scientific">Aspergillus melleus</name>
    <dbReference type="NCBI Taxonomy" id="138277"/>
    <lineage>
        <taxon>Eukaryota</taxon>
        <taxon>Fungi</taxon>
        <taxon>Dikarya</taxon>
        <taxon>Ascomycota</taxon>
        <taxon>Pezizomycotina</taxon>
        <taxon>Eurotiomycetes</taxon>
        <taxon>Eurotiomycetidae</taxon>
        <taxon>Eurotiales</taxon>
        <taxon>Aspergillaceae</taxon>
        <taxon>Aspergillus</taxon>
        <taxon>Aspergillus subgen. Circumdati</taxon>
    </lineage>
</organism>
<comment type="caution">
    <text evidence="1">The sequence shown here is derived from an EMBL/GenBank/DDBJ whole genome shotgun (WGS) entry which is preliminary data.</text>
</comment>
<proteinExistence type="predicted"/>
<gene>
    <name evidence="1" type="ORF">N8T08_001273</name>
</gene>
<accession>A0ACC3ANC5</accession>
<dbReference type="Proteomes" id="UP001177260">
    <property type="component" value="Unassembled WGS sequence"/>
</dbReference>
<evidence type="ECO:0000313" key="1">
    <source>
        <dbReference type="EMBL" id="KAK1139087.1"/>
    </source>
</evidence>
<evidence type="ECO:0000313" key="2">
    <source>
        <dbReference type="Proteomes" id="UP001177260"/>
    </source>
</evidence>
<keyword evidence="2" id="KW-1185">Reference proteome</keyword>
<protein>
    <submittedName>
        <fullName evidence="1">Uncharacterized protein</fullName>
    </submittedName>
</protein>
<name>A0ACC3ANC5_9EURO</name>
<dbReference type="EMBL" id="JAOPJF010000117">
    <property type="protein sequence ID" value="KAK1139087.1"/>
    <property type="molecule type" value="Genomic_DNA"/>
</dbReference>
<sequence length="428" mass="45227">MGFQCDRIQLEQDRSDGLSDLQIGYMLVYPASAPSLSGHDDSSLQQTCASPSMAFLDRRQLGWDGDSAEENLADTVGSTSGCPTSRRIAYIGVVTDCTYSGEFNSTDAVRRNIINVVNTASVVFENSFNVSLGLRNITISDANCPDSASRSSPWNAPCSSGNLNWRLDRFSSWRRSIDDDNAYWSLLTGCPNTGAVGISWVGELCNTGASGSRSSTPGANVIARSQSEWQVFAHESAHTFGAVHDCDSSTCQAGADDGSKCCPRSSSTCDADGEYIMNPSSNRGMTRFSPCTIGNVCSRFGSRRTNTQCLVSASDADSGGNSTGVPDGQCGNGIVEAGEACDCGGNACNERDARCCDSMTCQWRGGEECARSRAGGGSGSARSWVDAHRPLVIGLSAGIGGALVLAVILAIIACCWRRRKPRKLSESS</sequence>